<sequence length="45" mass="5103">LYSRVLVKIKSNHGHSDLTCIYCIQIQGENQNKVDGIESLPMELD</sequence>
<gene>
    <name evidence="1" type="ORF">VP01_9499g1</name>
</gene>
<dbReference type="Gene3D" id="2.60.120.260">
    <property type="entry name" value="Galactose-binding domain-like"/>
    <property type="match status" value="1"/>
</dbReference>
<dbReference type="AlphaFoldDB" id="A0A0L6U6H5"/>
<reference evidence="1 2" key="1">
    <citation type="submission" date="2015-08" db="EMBL/GenBank/DDBJ databases">
        <title>Next Generation Sequencing and Analysis of the Genome of Puccinia sorghi L Schw, the Causal Agent of Maize Common Rust.</title>
        <authorList>
            <person name="Rochi L."/>
            <person name="Burguener G."/>
            <person name="Darino M."/>
            <person name="Turjanski A."/>
            <person name="Kreff E."/>
            <person name="Dieguez M.J."/>
            <person name="Sacco F."/>
        </authorList>
    </citation>
    <scope>NUCLEOTIDE SEQUENCE [LARGE SCALE GENOMIC DNA]</scope>
    <source>
        <strain evidence="1 2">RO10H11247</strain>
    </source>
</reference>
<protein>
    <submittedName>
        <fullName evidence="1">Uncharacterized protein</fullName>
    </submittedName>
</protein>
<dbReference type="VEuPathDB" id="FungiDB:VP01_9499g1"/>
<dbReference type="Proteomes" id="UP000037035">
    <property type="component" value="Unassembled WGS sequence"/>
</dbReference>
<evidence type="ECO:0000313" key="2">
    <source>
        <dbReference type="Proteomes" id="UP000037035"/>
    </source>
</evidence>
<dbReference type="EMBL" id="LAVV01015158">
    <property type="protein sequence ID" value="KNZ44128.1"/>
    <property type="molecule type" value="Genomic_DNA"/>
</dbReference>
<feature type="non-terminal residue" evidence="1">
    <location>
        <position position="1"/>
    </location>
</feature>
<evidence type="ECO:0000313" key="1">
    <source>
        <dbReference type="EMBL" id="KNZ44128.1"/>
    </source>
</evidence>
<proteinExistence type="predicted"/>
<organism evidence="1 2">
    <name type="scientific">Puccinia sorghi</name>
    <dbReference type="NCBI Taxonomy" id="27349"/>
    <lineage>
        <taxon>Eukaryota</taxon>
        <taxon>Fungi</taxon>
        <taxon>Dikarya</taxon>
        <taxon>Basidiomycota</taxon>
        <taxon>Pucciniomycotina</taxon>
        <taxon>Pucciniomycetes</taxon>
        <taxon>Pucciniales</taxon>
        <taxon>Pucciniaceae</taxon>
        <taxon>Puccinia</taxon>
    </lineage>
</organism>
<accession>A0A0L6U6H5</accession>
<comment type="caution">
    <text evidence="1">The sequence shown here is derived from an EMBL/GenBank/DDBJ whole genome shotgun (WGS) entry which is preliminary data.</text>
</comment>
<dbReference type="OrthoDB" id="2504740at2759"/>
<keyword evidence="2" id="KW-1185">Reference proteome</keyword>
<name>A0A0L6U6H5_9BASI</name>